<sequence length="73" mass="7913">MPLYGFHCDKCDNDVELLVSSSAKPACPNCGNETMTRLMSHIVIHGKTKAKLKAARAAAQRAGHLSNFSPSER</sequence>
<dbReference type="RefSeq" id="WP_013421152.1">
    <property type="nucleotide sequence ID" value="NZ_JAEMUK010000078.1"/>
</dbReference>
<evidence type="ECO:0000313" key="2">
    <source>
        <dbReference type="EMBL" id="MBJ7544258.1"/>
    </source>
</evidence>
<dbReference type="SMART" id="SM00834">
    <property type="entry name" value="CxxC_CXXC_SSSS"/>
    <property type="match status" value="1"/>
</dbReference>
<dbReference type="AlphaFoldDB" id="A0A8I1KLX8"/>
<gene>
    <name evidence="2" type="ORF">JDN41_11955</name>
</gene>
<dbReference type="SUPFAM" id="SSF144206">
    <property type="entry name" value="NOB1 zinc finger-like"/>
    <property type="match status" value="1"/>
</dbReference>
<name>A0A8I1KLX8_9HYPH</name>
<proteinExistence type="predicted"/>
<dbReference type="InterPro" id="IPR013429">
    <property type="entry name" value="Regulatory_FmdB_Zinc_ribbon"/>
</dbReference>
<evidence type="ECO:0000259" key="1">
    <source>
        <dbReference type="SMART" id="SM00834"/>
    </source>
</evidence>
<dbReference type="InterPro" id="IPR036283">
    <property type="entry name" value="NOB1_Zf-like_sf"/>
</dbReference>
<dbReference type="NCBIfam" id="TIGR02605">
    <property type="entry name" value="CxxC_CxxC_SSSS"/>
    <property type="match status" value="1"/>
</dbReference>
<organism evidence="2 3">
    <name type="scientific">Rhodomicrobium udaipurense</name>
    <dbReference type="NCBI Taxonomy" id="1202716"/>
    <lineage>
        <taxon>Bacteria</taxon>
        <taxon>Pseudomonadati</taxon>
        <taxon>Pseudomonadota</taxon>
        <taxon>Alphaproteobacteria</taxon>
        <taxon>Hyphomicrobiales</taxon>
        <taxon>Hyphomicrobiaceae</taxon>
        <taxon>Rhodomicrobium</taxon>
    </lineage>
</organism>
<comment type="caution">
    <text evidence="2">The sequence shown here is derived from an EMBL/GenBank/DDBJ whole genome shotgun (WGS) entry which is preliminary data.</text>
</comment>
<dbReference type="Proteomes" id="UP000623250">
    <property type="component" value="Unassembled WGS sequence"/>
</dbReference>
<keyword evidence="3" id="KW-1185">Reference proteome</keyword>
<accession>A0A8I1KLX8</accession>
<dbReference type="EMBL" id="JAEMUK010000078">
    <property type="protein sequence ID" value="MBJ7544258.1"/>
    <property type="molecule type" value="Genomic_DNA"/>
</dbReference>
<dbReference type="Pfam" id="PF09723">
    <property type="entry name" value="Zn_ribbon_8"/>
    <property type="match status" value="1"/>
</dbReference>
<evidence type="ECO:0000313" key="3">
    <source>
        <dbReference type="Proteomes" id="UP000623250"/>
    </source>
</evidence>
<reference evidence="2 3" key="1">
    <citation type="submission" date="2020-12" db="EMBL/GenBank/DDBJ databases">
        <title>Revised draft genomes of Rhodomicrobium vannielii ATCC 17100 and Rhodomicrobium udaipurense JA643.</title>
        <authorList>
            <person name="Conners E.M."/>
            <person name="Davenport E.J."/>
            <person name="Bose A."/>
        </authorList>
    </citation>
    <scope>NUCLEOTIDE SEQUENCE [LARGE SCALE GENOMIC DNA]</scope>
    <source>
        <strain evidence="2 3">JA643</strain>
    </source>
</reference>
<feature type="domain" description="Putative regulatory protein FmdB zinc ribbon" evidence="1">
    <location>
        <begin position="1"/>
        <end position="40"/>
    </location>
</feature>
<protein>
    <submittedName>
        <fullName evidence="2">Zinc ribbon domain-containing protein</fullName>
    </submittedName>
</protein>